<feature type="repeat" description="ANK" evidence="3">
    <location>
        <begin position="369"/>
        <end position="401"/>
    </location>
</feature>
<keyword evidence="2 3" id="KW-0040">ANK repeat</keyword>
<dbReference type="Pfam" id="PF13637">
    <property type="entry name" value="Ank_4"/>
    <property type="match status" value="1"/>
</dbReference>
<evidence type="ECO:0000313" key="5">
    <source>
        <dbReference type="Proteomes" id="UP000766486"/>
    </source>
</evidence>
<dbReference type="SUPFAM" id="SSF48403">
    <property type="entry name" value="Ankyrin repeat"/>
    <property type="match status" value="2"/>
</dbReference>
<keyword evidence="5" id="KW-1185">Reference proteome</keyword>
<evidence type="ECO:0000256" key="2">
    <source>
        <dbReference type="ARBA" id="ARBA00023043"/>
    </source>
</evidence>
<proteinExistence type="predicted"/>
<feature type="repeat" description="ANK" evidence="3">
    <location>
        <begin position="268"/>
        <end position="300"/>
    </location>
</feature>
<evidence type="ECO:0000313" key="4">
    <source>
        <dbReference type="EMBL" id="VUC33685.1"/>
    </source>
</evidence>
<dbReference type="InterPro" id="IPR002110">
    <property type="entry name" value="Ankyrin_rpt"/>
</dbReference>
<dbReference type="PROSITE" id="PS50297">
    <property type="entry name" value="ANK_REP_REGION"/>
    <property type="match status" value="9"/>
</dbReference>
<name>A0ABY6UUM3_BIOOC</name>
<comment type="caution">
    <text evidence="4">The sequence shown here is derived from an EMBL/GenBank/DDBJ whole genome shotgun (WGS) entry which is preliminary data.</text>
</comment>
<organism evidence="4 5">
    <name type="scientific">Bionectria ochroleuca</name>
    <name type="common">Gliocladium roseum</name>
    <dbReference type="NCBI Taxonomy" id="29856"/>
    <lineage>
        <taxon>Eukaryota</taxon>
        <taxon>Fungi</taxon>
        <taxon>Dikarya</taxon>
        <taxon>Ascomycota</taxon>
        <taxon>Pezizomycotina</taxon>
        <taxon>Sordariomycetes</taxon>
        <taxon>Hypocreomycetidae</taxon>
        <taxon>Hypocreales</taxon>
        <taxon>Bionectriaceae</taxon>
        <taxon>Clonostachys</taxon>
    </lineage>
</organism>
<reference evidence="4 5" key="1">
    <citation type="submission" date="2019-06" db="EMBL/GenBank/DDBJ databases">
        <authorList>
            <person name="Broberg M."/>
        </authorList>
    </citation>
    <scope>NUCLEOTIDE SEQUENCE [LARGE SCALE GENOMIC DNA]</scope>
</reference>
<dbReference type="InterPro" id="IPR050745">
    <property type="entry name" value="Multifunctional_regulatory"/>
</dbReference>
<dbReference type="PANTHER" id="PTHR24189:SF50">
    <property type="entry name" value="ANKYRIN REPEAT AND SOCS BOX PROTEIN 2"/>
    <property type="match status" value="1"/>
</dbReference>
<feature type="repeat" description="ANK" evidence="3">
    <location>
        <begin position="435"/>
        <end position="460"/>
    </location>
</feature>
<dbReference type="SMART" id="SM00248">
    <property type="entry name" value="ANK"/>
    <property type="match status" value="13"/>
</dbReference>
<accession>A0ABY6UUM3</accession>
<feature type="repeat" description="ANK" evidence="3">
    <location>
        <begin position="302"/>
        <end position="335"/>
    </location>
</feature>
<feature type="repeat" description="ANK" evidence="3">
    <location>
        <begin position="234"/>
        <end position="266"/>
    </location>
</feature>
<dbReference type="InterPro" id="IPR036770">
    <property type="entry name" value="Ankyrin_rpt-contain_sf"/>
</dbReference>
<dbReference type="PRINTS" id="PR01415">
    <property type="entry name" value="ANKYRIN"/>
</dbReference>
<evidence type="ECO:0000256" key="1">
    <source>
        <dbReference type="ARBA" id="ARBA00022737"/>
    </source>
</evidence>
<sequence length="469" mass="49921">MDVLAAIFSNNYIRVRALIKQGADLTAVGIAGDTPLMLASRKGRDSIVKLLLEAGVNPDTDVGFPLSAACSNNQLEATKLLLEAGANINRAHPLTGTPLMYAALNNYRDLVLFLLQNGADINATNANGRTALHQAASMGLVAMASCLVQHGADLCATSTIPPPDGDFPARYTPLAHAAHRGRLRMVNYLVGKMKEQGVADHDQGLALCTAASGGHMEVINLLLEHGWDEMQLPKGSSPLLHAISGGQTFVAEFFLDNGADIQATFGTKKQTALHLAASKGDLKILRNLIRRGADLEARTKTKKETPLHAALKAPKCLKAARVLLNAGANIASRRKDGRNILHLAAAVGSVPVLRMALRRGLDPESRTVRGLTALAVAAKSGQLSSINILVRLGADIDTRCNEERTPLHVAATLGQWRVVGVLVEKGANLDLLDSRGYSPLREAETHGRDAIARFLLESGAMNPYTSETP</sequence>
<feature type="repeat" description="ANK" evidence="3">
    <location>
        <begin position="127"/>
        <end position="159"/>
    </location>
</feature>
<feature type="repeat" description="ANK" evidence="3">
    <location>
        <begin position="336"/>
        <end position="368"/>
    </location>
</feature>
<keyword evidence="1" id="KW-0677">Repeat</keyword>
<dbReference type="Proteomes" id="UP000766486">
    <property type="component" value="Unassembled WGS sequence"/>
</dbReference>
<dbReference type="Pfam" id="PF12796">
    <property type="entry name" value="Ank_2"/>
    <property type="match status" value="4"/>
</dbReference>
<feature type="repeat" description="ANK" evidence="3">
    <location>
        <begin position="31"/>
        <end position="63"/>
    </location>
</feature>
<feature type="repeat" description="ANK" evidence="3">
    <location>
        <begin position="402"/>
        <end position="434"/>
    </location>
</feature>
<feature type="repeat" description="ANK" evidence="3">
    <location>
        <begin position="61"/>
        <end position="93"/>
    </location>
</feature>
<dbReference type="PROSITE" id="PS50088">
    <property type="entry name" value="ANK_REPEAT"/>
    <property type="match status" value="11"/>
</dbReference>
<gene>
    <name evidence="4" type="ORF">CLO192961_LOCUS360420</name>
</gene>
<dbReference type="PANTHER" id="PTHR24189">
    <property type="entry name" value="MYOTROPHIN"/>
    <property type="match status" value="1"/>
</dbReference>
<feature type="repeat" description="ANK" evidence="3">
    <location>
        <begin position="94"/>
        <end position="126"/>
    </location>
</feature>
<protein>
    <submittedName>
        <fullName evidence="4">Uncharacterized protein</fullName>
    </submittedName>
</protein>
<evidence type="ECO:0000256" key="3">
    <source>
        <dbReference type="PROSITE-ProRule" id="PRU00023"/>
    </source>
</evidence>
<dbReference type="EMBL" id="CABFNS010000870">
    <property type="protein sequence ID" value="VUC33685.1"/>
    <property type="molecule type" value="Genomic_DNA"/>
</dbReference>
<dbReference type="Gene3D" id="1.25.40.20">
    <property type="entry name" value="Ankyrin repeat-containing domain"/>
    <property type="match status" value="3"/>
</dbReference>